<dbReference type="AlphaFoldDB" id="A0A6L2LR56"/>
<gene>
    <name evidence="1" type="ORF">Tci_035405</name>
</gene>
<accession>A0A6L2LR56</accession>
<name>A0A6L2LR56_TANCI</name>
<sequence>MLATYYLTVTVQELKPKVLKKTIVPATPGTDDAPPTRESRVKERYAIVSEEMRKKIDAEAEAIHIILTGIDNDIYSTVDACPNSKETWKAIERLKQGENINKHDVETNFYWEFRKFTSKDDESLESYYSRFYKMINELVRNQCIIDNHHLNVQFLLQLKPE</sequence>
<comment type="caution">
    <text evidence="1">The sequence shown here is derived from an EMBL/GenBank/DDBJ whole genome shotgun (WGS) entry which is preliminary data.</text>
</comment>
<organism evidence="1">
    <name type="scientific">Tanacetum cinerariifolium</name>
    <name type="common">Dalmatian daisy</name>
    <name type="synonym">Chrysanthemum cinerariifolium</name>
    <dbReference type="NCBI Taxonomy" id="118510"/>
    <lineage>
        <taxon>Eukaryota</taxon>
        <taxon>Viridiplantae</taxon>
        <taxon>Streptophyta</taxon>
        <taxon>Embryophyta</taxon>
        <taxon>Tracheophyta</taxon>
        <taxon>Spermatophyta</taxon>
        <taxon>Magnoliopsida</taxon>
        <taxon>eudicotyledons</taxon>
        <taxon>Gunneridae</taxon>
        <taxon>Pentapetalae</taxon>
        <taxon>asterids</taxon>
        <taxon>campanulids</taxon>
        <taxon>Asterales</taxon>
        <taxon>Asteraceae</taxon>
        <taxon>Asteroideae</taxon>
        <taxon>Anthemideae</taxon>
        <taxon>Anthemidinae</taxon>
        <taxon>Tanacetum</taxon>
    </lineage>
</organism>
<proteinExistence type="predicted"/>
<protein>
    <recommendedName>
        <fullName evidence="2">Gag-Pol polyprotein</fullName>
    </recommendedName>
</protein>
<evidence type="ECO:0008006" key="2">
    <source>
        <dbReference type="Google" id="ProtNLM"/>
    </source>
</evidence>
<dbReference type="EMBL" id="BKCJ010004843">
    <property type="protein sequence ID" value="GEU63427.1"/>
    <property type="molecule type" value="Genomic_DNA"/>
</dbReference>
<reference evidence="1" key="1">
    <citation type="journal article" date="2019" name="Sci. Rep.">
        <title>Draft genome of Tanacetum cinerariifolium, the natural source of mosquito coil.</title>
        <authorList>
            <person name="Yamashiro T."/>
            <person name="Shiraishi A."/>
            <person name="Satake H."/>
            <person name="Nakayama K."/>
        </authorList>
    </citation>
    <scope>NUCLEOTIDE SEQUENCE</scope>
</reference>
<evidence type="ECO:0000313" key="1">
    <source>
        <dbReference type="EMBL" id="GEU63427.1"/>
    </source>
</evidence>
<dbReference type="Pfam" id="PF14223">
    <property type="entry name" value="Retrotran_gag_2"/>
    <property type="match status" value="1"/>
</dbReference>